<sequence>MAANCKEVGAGNSDATSIDSSSAGMNILYLAVLRYSLEPILFLEREDIPGKVPGRIKSSYVFILENPSISKEATNRLIPHSIRTVKSSSQMQLCHMFGWLCLGWLQMCH</sequence>
<name>A6HVB5_RAT</name>
<accession>A6HVB5</accession>
<dbReference type="Proteomes" id="UP000234681">
    <property type="component" value="Chromosome 2"/>
</dbReference>
<evidence type="ECO:0000256" key="1">
    <source>
        <dbReference type="SAM" id="MobiDB-lite"/>
    </source>
</evidence>
<dbReference type="EMBL" id="CH473952">
    <property type="protein sequence ID" value="EDL82051.1"/>
    <property type="molecule type" value="Genomic_DNA"/>
</dbReference>
<feature type="region of interest" description="Disordered" evidence="1">
    <location>
        <begin position="1"/>
        <end position="20"/>
    </location>
</feature>
<protein>
    <submittedName>
        <fullName evidence="2">RCG28742</fullName>
    </submittedName>
</protein>
<dbReference type="AlphaFoldDB" id="A6HVB5"/>
<evidence type="ECO:0000313" key="3">
    <source>
        <dbReference type="Proteomes" id="UP000234681"/>
    </source>
</evidence>
<evidence type="ECO:0000313" key="2">
    <source>
        <dbReference type="EMBL" id="EDL82051.1"/>
    </source>
</evidence>
<organism evidence="2 3">
    <name type="scientific">Rattus norvegicus</name>
    <name type="common">Rat</name>
    <dbReference type="NCBI Taxonomy" id="10116"/>
    <lineage>
        <taxon>Eukaryota</taxon>
        <taxon>Metazoa</taxon>
        <taxon>Chordata</taxon>
        <taxon>Craniata</taxon>
        <taxon>Vertebrata</taxon>
        <taxon>Euteleostomi</taxon>
        <taxon>Mammalia</taxon>
        <taxon>Eutheria</taxon>
        <taxon>Euarchontoglires</taxon>
        <taxon>Glires</taxon>
        <taxon>Rodentia</taxon>
        <taxon>Myomorpha</taxon>
        <taxon>Muroidea</taxon>
        <taxon>Muridae</taxon>
        <taxon>Murinae</taxon>
        <taxon>Rattus</taxon>
    </lineage>
</organism>
<proteinExistence type="predicted"/>
<reference evidence="3" key="1">
    <citation type="submission" date="2005-09" db="EMBL/GenBank/DDBJ databases">
        <authorList>
            <person name="Mural R.J."/>
            <person name="Li P.W."/>
            <person name="Adams M.D."/>
            <person name="Amanatides P.G."/>
            <person name="Baden-Tillson H."/>
            <person name="Barnstead M."/>
            <person name="Chin S.H."/>
            <person name="Dew I."/>
            <person name="Evans C.A."/>
            <person name="Ferriera S."/>
            <person name="Flanigan M."/>
            <person name="Fosler C."/>
            <person name="Glodek A."/>
            <person name="Gu Z."/>
            <person name="Holt R.A."/>
            <person name="Jennings D."/>
            <person name="Kraft C.L."/>
            <person name="Lu F."/>
            <person name="Nguyen T."/>
            <person name="Nusskern D.R."/>
            <person name="Pfannkoch C.M."/>
            <person name="Sitter C."/>
            <person name="Sutton G.G."/>
            <person name="Venter J.C."/>
            <person name="Wang Z."/>
            <person name="Woodage T."/>
            <person name="Zheng X.H."/>
            <person name="Zhong F."/>
        </authorList>
    </citation>
    <scope>NUCLEOTIDE SEQUENCE [LARGE SCALE GENOMIC DNA]</scope>
    <source>
        <strain>BN</strain>
        <strain evidence="3">Sprague-Dawley</strain>
    </source>
</reference>
<gene>
    <name evidence="2" type="ORF">rCG_28742</name>
</gene>